<evidence type="ECO:0000256" key="1">
    <source>
        <dbReference type="SAM" id="SignalP"/>
    </source>
</evidence>
<dbReference type="AlphaFoldDB" id="A0A812MZV6"/>
<dbReference type="Proteomes" id="UP000601435">
    <property type="component" value="Unassembled WGS sequence"/>
</dbReference>
<sequence>MLLFKLPARFLVLVLAFDAALAVRPGIKVDGSRRLSRLLQKFLASEDRRSEFQDTLNTSTDDRWQREM</sequence>
<gene>
    <name evidence="2" type="primary">CCX2</name>
    <name evidence="2" type="ORF">SNEC2469_LOCUS6864</name>
</gene>
<feature type="signal peptide" evidence="1">
    <location>
        <begin position="1"/>
        <end position="22"/>
    </location>
</feature>
<dbReference type="OrthoDB" id="427034at2759"/>
<feature type="non-terminal residue" evidence="2">
    <location>
        <position position="1"/>
    </location>
</feature>
<name>A0A812MZV6_9DINO</name>
<keyword evidence="1" id="KW-0732">Signal</keyword>
<comment type="caution">
    <text evidence="2">The sequence shown here is derived from an EMBL/GenBank/DDBJ whole genome shotgun (WGS) entry which is preliminary data.</text>
</comment>
<proteinExistence type="predicted"/>
<keyword evidence="3" id="KW-1185">Reference proteome</keyword>
<evidence type="ECO:0000313" key="3">
    <source>
        <dbReference type="Proteomes" id="UP000601435"/>
    </source>
</evidence>
<organism evidence="2 3">
    <name type="scientific">Symbiodinium necroappetens</name>
    <dbReference type="NCBI Taxonomy" id="1628268"/>
    <lineage>
        <taxon>Eukaryota</taxon>
        <taxon>Sar</taxon>
        <taxon>Alveolata</taxon>
        <taxon>Dinophyceae</taxon>
        <taxon>Suessiales</taxon>
        <taxon>Symbiodiniaceae</taxon>
        <taxon>Symbiodinium</taxon>
    </lineage>
</organism>
<accession>A0A812MZV6</accession>
<evidence type="ECO:0000313" key="2">
    <source>
        <dbReference type="EMBL" id="CAE7281645.1"/>
    </source>
</evidence>
<feature type="chain" id="PRO_5032501111" evidence="1">
    <location>
        <begin position="23"/>
        <end position="68"/>
    </location>
</feature>
<protein>
    <submittedName>
        <fullName evidence="2">CCX2 protein</fullName>
    </submittedName>
</protein>
<dbReference type="EMBL" id="CAJNJA010011855">
    <property type="protein sequence ID" value="CAE7281645.1"/>
    <property type="molecule type" value="Genomic_DNA"/>
</dbReference>
<reference evidence="2" key="1">
    <citation type="submission" date="2021-02" db="EMBL/GenBank/DDBJ databases">
        <authorList>
            <person name="Dougan E. K."/>
            <person name="Rhodes N."/>
            <person name="Thang M."/>
            <person name="Chan C."/>
        </authorList>
    </citation>
    <scope>NUCLEOTIDE SEQUENCE</scope>
</reference>